<dbReference type="InterPro" id="IPR029055">
    <property type="entry name" value="Ntn_hydrolases_N"/>
</dbReference>
<dbReference type="InterPro" id="IPR016545">
    <property type="entry name" value="UCP009120_prtse"/>
</dbReference>
<dbReference type="EMBL" id="CP030840">
    <property type="protein sequence ID" value="AXC11050.1"/>
    <property type="molecule type" value="Genomic_DNA"/>
</dbReference>
<evidence type="ECO:0000313" key="1">
    <source>
        <dbReference type="EMBL" id="AXC11050.1"/>
    </source>
</evidence>
<evidence type="ECO:0008006" key="3">
    <source>
        <dbReference type="Google" id="ProtNLM"/>
    </source>
</evidence>
<dbReference type="KEGG" id="abas:ACPOL_1706"/>
<dbReference type="PIRSF" id="PIRSF009120">
    <property type="entry name" value="UCP009120_prtse"/>
    <property type="match status" value="1"/>
</dbReference>
<dbReference type="AlphaFoldDB" id="A0A2Z5FWE5"/>
<dbReference type="RefSeq" id="WP_114206560.1">
    <property type="nucleotide sequence ID" value="NZ_CP030840.1"/>
</dbReference>
<dbReference type="Gene3D" id="3.60.20.10">
    <property type="entry name" value="Glutamine Phosphoribosylpyrophosphate, subunit 1, domain 1"/>
    <property type="match status" value="1"/>
</dbReference>
<dbReference type="SUPFAM" id="SSF56235">
    <property type="entry name" value="N-terminal nucleophile aminohydrolases (Ntn hydrolases)"/>
    <property type="match status" value="1"/>
</dbReference>
<reference evidence="1 2" key="1">
    <citation type="journal article" date="2018" name="Front. Microbiol.">
        <title>Hydrolytic Capabilities as a Key to Environmental Success: Chitinolytic and Cellulolytic Acidobacteria From Acidic Sub-arctic Soils and Boreal Peatlands.</title>
        <authorList>
            <person name="Belova S.E."/>
            <person name="Ravin N.V."/>
            <person name="Pankratov T.A."/>
            <person name="Rakitin A.L."/>
            <person name="Ivanova A.A."/>
            <person name="Beletsky A.V."/>
            <person name="Mardanov A.V."/>
            <person name="Sinninghe Damste J.S."/>
            <person name="Dedysh S.N."/>
        </authorList>
    </citation>
    <scope>NUCLEOTIDE SEQUENCE [LARGE SCALE GENOMIC DNA]</scope>
    <source>
        <strain evidence="1 2">SBC82</strain>
    </source>
</reference>
<accession>A0A2Z5FWE5</accession>
<sequence length="253" mass="28223">MTYCLSIMTHEGLVMASDSRTNAGFDDLNVARKMHTFVQPGERVFVVLTSGSLSLSQSVMNLVRASFNAGEGLAQAQSMYEAAREVGQAVRQVSDMDRAALERDSYNFNVHLLLGGQVRGEEPRSFLIYPQGNPLSSTEDSPFLQLGEYKYGRPILDRGIVYNSTSLKVAAKYALLSFDATMRSNVTVGPPIELLMYQKDSFHLDNYRRFYGADAELSVIHALWERSLRHAVEDLPDIHMEPHPEAVSQTVLV</sequence>
<proteinExistence type="predicted"/>
<dbReference type="Proteomes" id="UP000253606">
    <property type="component" value="Chromosome"/>
</dbReference>
<keyword evidence="2" id="KW-1185">Reference proteome</keyword>
<name>A0A2Z5FWE5_9BACT</name>
<dbReference type="OrthoDB" id="9786336at2"/>
<protein>
    <recommendedName>
        <fullName evidence="3">Proteasome-type protease</fullName>
    </recommendedName>
</protein>
<organism evidence="1 2">
    <name type="scientific">Acidisarcina polymorpha</name>
    <dbReference type="NCBI Taxonomy" id="2211140"/>
    <lineage>
        <taxon>Bacteria</taxon>
        <taxon>Pseudomonadati</taxon>
        <taxon>Acidobacteriota</taxon>
        <taxon>Terriglobia</taxon>
        <taxon>Terriglobales</taxon>
        <taxon>Acidobacteriaceae</taxon>
        <taxon>Acidisarcina</taxon>
    </lineage>
</organism>
<gene>
    <name evidence="1" type="ORF">ACPOL_1706</name>
</gene>
<evidence type="ECO:0000313" key="2">
    <source>
        <dbReference type="Proteomes" id="UP000253606"/>
    </source>
</evidence>